<dbReference type="Pfam" id="PF01145">
    <property type="entry name" value="Band_7"/>
    <property type="match status" value="1"/>
</dbReference>
<dbReference type="RefSeq" id="WP_284282605.1">
    <property type="nucleotide sequence ID" value="NZ_BSOJ01000038.1"/>
</dbReference>
<evidence type="ECO:0000256" key="2">
    <source>
        <dbReference type="ARBA" id="ARBA00007862"/>
    </source>
</evidence>
<dbReference type="InterPro" id="IPR001972">
    <property type="entry name" value="Stomatin_HflK_fam"/>
</dbReference>
<evidence type="ECO:0000256" key="1">
    <source>
        <dbReference type="ARBA" id="ARBA00004167"/>
    </source>
</evidence>
<dbReference type="PANTHER" id="PTHR42911">
    <property type="entry name" value="MODULATOR OF FTSH PROTEASE HFLC"/>
    <property type="match status" value="1"/>
</dbReference>
<dbReference type="NCBIfam" id="TIGR01932">
    <property type="entry name" value="hflC"/>
    <property type="match status" value="1"/>
</dbReference>
<dbReference type="PRINTS" id="PR00721">
    <property type="entry name" value="STOMATIN"/>
</dbReference>
<protein>
    <recommendedName>
        <fullName evidence="6">Protein HflC</fullName>
    </recommendedName>
</protein>
<keyword evidence="3" id="KW-0812">Transmembrane</keyword>
<dbReference type="Gene3D" id="3.30.479.30">
    <property type="entry name" value="Band 7 domain"/>
    <property type="match status" value="1"/>
</dbReference>
<name>A0ABQ5YZ20_9BURK</name>
<dbReference type="CDD" id="cd03405">
    <property type="entry name" value="SPFH_HflC"/>
    <property type="match status" value="1"/>
</dbReference>
<keyword evidence="4" id="KW-1133">Transmembrane helix</keyword>
<dbReference type="PIRSF" id="PIRSF005651">
    <property type="entry name" value="HflC"/>
    <property type="match status" value="1"/>
</dbReference>
<comment type="function">
    <text evidence="6">HflC and HflK could regulate a protease.</text>
</comment>
<evidence type="ECO:0000313" key="9">
    <source>
        <dbReference type="Proteomes" id="UP001156664"/>
    </source>
</evidence>
<proteinExistence type="inferred from homology"/>
<accession>A0ABQ5YZ20</accession>
<evidence type="ECO:0000256" key="4">
    <source>
        <dbReference type="ARBA" id="ARBA00022989"/>
    </source>
</evidence>
<sequence length="290" mass="32799">MPKVVVVVIAALIGFFVASSCLYVVDQRQYAVVFALGQVKQTHKEPGLYAKLPAPFENIRFFDKRIQTIDTPDAERFITSEKKNLLVDTYVKWRIVDPRLFFVSFNGDTGRAQVRLSQIVKSALNEEITKRTVPEVVSGERTQVMNSITRKVEDDAKDIGVEIVDVRLKRVDLLPEVSDSVYRRMEAERKRVANDLRATGAAESEKIRADADRQREVILAEAYKDAQTIKGQGDAKAASIYNAAFGKNPEFFSFYRSLEAYKQSFASKSDVMVIDPASDFFRFMRSAEGK</sequence>
<evidence type="ECO:0000313" key="8">
    <source>
        <dbReference type="EMBL" id="GLR27737.1"/>
    </source>
</evidence>
<dbReference type="Proteomes" id="UP001156664">
    <property type="component" value="Unassembled WGS sequence"/>
</dbReference>
<dbReference type="PROSITE" id="PS51257">
    <property type="entry name" value="PROKAR_LIPOPROTEIN"/>
    <property type="match status" value="1"/>
</dbReference>
<gene>
    <name evidence="8" type="primary">hflC</name>
    <name evidence="8" type="ORF">GCM10007875_28290</name>
</gene>
<dbReference type="EMBL" id="BSOJ01000038">
    <property type="protein sequence ID" value="GLR27737.1"/>
    <property type="molecule type" value="Genomic_DNA"/>
</dbReference>
<evidence type="ECO:0000256" key="5">
    <source>
        <dbReference type="ARBA" id="ARBA00023136"/>
    </source>
</evidence>
<dbReference type="SUPFAM" id="SSF117892">
    <property type="entry name" value="Band 7/SPFH domain"/>
    <property type="match status" value="1"/>
</dbReference>
<dbReference type="SMART" id="SM00244">
    <property type="entry name" value="PHB"/>
    <property type="match status" value="1"/>
</dbReference>
<dbReference type="InterPro" id="IPR010200">
    <property type="entry name" value="HflC"/>
</dbReference>
<dbReference type="InterPro" id="IPR036013">
    <property type="entry name" value="Band_7/SPFH_dom_sf"/>
</dbReference>
<comment type="caution">
    <text evidence="8">The sequence shown here is derived from an EMBL/GenBank/DDBJ whole genome shotgun (WGS) entry which is preliminary data.</text>
</comment>
<organism evidence="8 9">
    <name type="scientific">Limnobacter litoralis</name>
    <dbReference type="NCBI Taxonomy" id="481366"/>
    <lineage>
        <taxon>Bacteria</taxon>
        <taxon>Pseudomonadati</taxon>
        <taxon>Pseudomonadota</taxon>
        <taxon>Betaproteobacteria</taxon>
        <taxon>Burkholderiales</taxon>
        <taxon>Burkholderiaceae</taxon>
        <taxon>Limnobacter</taxon>
    </lineage>
</organism>
<comment type="similarity">
    <text evidence="2 6">Belongs to the band 7/mec-2 family. HflC subfamily.</text>
</comment>
<evidence type="ECO:0000259" key="7">
    <source>
        <dbReference type="SMART" id="SM00244"/>
    </source>
</evidence>
<keyword evidence="5" id="KW-0472">Membrane</keyword>
<evidence type="ECO:0000256" key="3">
    <source>
        <dbReference type="ARBA" id="ARBA00022692"/>
    </source>
</evidence>
<evidence type="ECO:0000256" key="6">
    <source>
        <dbReference type="PIRNR" id="PIRNR005651"/>
    </source>
</evidence>
<dbReference type="PANTHER" id="PTHR42911:SF1">
    <property type="entry name" value="MODULATOR OF FTSH PROTEASE HFLC"/>
    <property type="match status" value="1"/>
</dbReference>
<keyword evidence="9" id="KW-1185">Reference proteome</keyword>
<feature type="domain" description="Band 7" evidence="7">
    <location>
        <begin position="20"/>
        <end position="185"/>
    </location>
</feature>
<comment type="subcellular location">
    <subcellularLocation>
        <location evidence="1">Membrane</location>
        <topology evidence="1">Single-pass membrane protein</topology>
    </subcellularLocation>
</comment>
<dbReference type="InterPro" id="IPR001107">
    <property type="entry name" value="Band_7"/>
</dbReference>
<reference evidence="9" key="1">
    <citation type="journal article" date="2019" name="Int. J. Syst. Evol. Microbiol.">
        <title>The Global Catalogue of Microorganisms (GCM) 10K type strain sequencing project: providing services to taxonomists for standard genome sequencing and annotation.</title>
        <authorList>
            <consortium name="The Broad Institute Genomics Platform"/>
            <consortium name="The Broad Institute Genome Sequencing Center for Infectious Disease"/>
            <person name="Wu L."/>
            <person name="Ma J."/>
        </authorList>
    </citation>
    <scope>NUCLEOTIDE SEQUENCE [LARGE SCALE GENOMIC DNA]</scope>
    <source>
        <strain evidence="9">NBRC 105857</strain>
    </source>
</reference>